<dbReference type="PANTHER" id="PTHR30290:SF83">
    <property type="entry name" value="ABC TRANSPORTER SUBSTRATE-BINDING PROTEIN"/>
    <property type="match status" value="1"/>
</dbReference>
<dbReference type="GO" id="GO:0015833">
    <property type="term" value="P:peptide transport"/>
    <property type="evidence" value="ECO:0007669"/>
    <property type="project" value="TreeGrafter"/>
</dbReference>
<dbReference type="GO" id="GO:1904680">
    <property type="term" value="F:peptide transmembrane transporter activity"/>
    <property type="evidence" value="ECO:0007669"/>
    <property type="project" value="TreeGrafter"/>
</dbReference>
<organism evidence="3 4">
    <name type="scientific">Dactylosporangium sucinum</name>
    <dbReference type="NCBI Taxonomy" id="1424081"/>
    <lineage>
        <taxon>Bacteria</taxon>
        <taxon>Bacillati</taxon>
        <taxon>Actinomycetota</taxon>
        <taxon>Actinomycetes</taxon>
        <taxon>Micromonosporales</taxon>
        <taxon>Micromonosporaceae</taxon>
        <taxon>Dactylosporangium</taxon>
    </lineage>
</organism>
<dbReference type="PANTHER" id="PTHR30290">
    <property type="entry name" value="PERIPLASMIC BINDING COMPONENT OF ABC TRANSPORTER"/>
    <property type="match status" value="1"/>
</dbReference>
<protein>
    <submittedName>
        <fullName evidence="3">ABC transporter</fullName>
    </submittedName>
</protein>
<dbReference type="InterPro" id="IPR030678">
    <property type="entry name" value="Peptide/Ni-bd"/>
</dbReference>
<dbReference type="GO" id="GO:0042597">
    <property type="term" value="C:periplasmic space"/>
    <property type="evidence" value="ECO:0007669"/>
    <property type="project" value="UniProtKB-ARBA"/>
</dbReference>
<dbReference type="Gene3D" id="3.10.105.10">
    <property type="entry name" value="Dipeptide-binding Protein, Domain 3"/>
    <property type="match status" value="1"/>
</dbReference>
<dbReference type="Pfam" id="PF00496">
    <property type="entry name" value="SBP_bac_5"/>
    <property type="match status" value="1"/>
</dbReference>
<evidence type="ECO:0000256" key="1">
    <source>
        <dbReference type="SAM" id="MobiDB-lite"/>
    </source>
</evidence>
<comment type="caution">
    <text evidence="3">The sequence shown here is derived from an EMBL/GenBank/DDBJ whole genome shotgun (WGS) entry which is preliminary data.</text>
</comment>
<dbReference type="RefSeq" id="WP_190247765.1">
    <property type="nucleotide sequence ID" value="NZ_BMPI01000001.1"/>
</dbReference>
<dbReference type="Proteomes" id="UP000642070">
    <property type="component" value="Unassembled WGS sequence"/>
</dbReference>
<dbReference type="GO" id="GO:0043190">
    <property type="term" value="C:ATP-binding cassette (ABC) transporter complex"/>
    <property type="evidence" value="ECO:0007669"/>
    <property type="project" value="InterPro"/>
</dbReference>
<feature type="region of interest" description="Disordered" evidence="1">
    <location>
        <begin position="21"/>
        <end position="40"/>
    </location>
</feature>
<dbReference type="Gene3D" id="3.40.190.10">
    <property type="entry name" value="Periplasmic binding protein-like II"/>
    <property type="match status" value="1"/>
</dbReference>
<dbReference type="SUPFAM" id="SSF53850">
    <property type="entry name" value="Periplasmic binding protein-like II"/>
    <property type="match status" value="1"/>
</dbReference>
<name>A0A917WI09_9ACTN</name>
<gene>
    <name evidence="3" type="ORF">GCM10007977_002420</name>
</gene>
<keyword evidence="4" id="KW-1185">Reference proteome</keyword>
<dbReference type="EMBL" id="BMPI01000001">
    <property type="protein sequence ID" value="GGM04784.1"/>
    <property type="molecule type" value="Genomic_DNA"/>
</dbReference>
<dbReference type="InterPro" id="IPR000914">
    <property type="entry name" value="SBP_5_dom"/>
</dbReference>
<sequence length="584" mass="63531">MKHVRSVAVVVAVIAAAAAGCGSPSSKRKSADDGQPAIATDKVIMDRDAKGPAKEVPGARKGGTITVYSQPTPNTFDPTDTYYVDANEIDKLVFRTPTQFDIRPNGDAVLVPDLTDLGTVSADKLTWTFRFQRGIKYADGSEVKVEDIAYAIKRSFAHDVYPNGPTYQMTYFKDGDPNKPGAYKGPYTGGDTYAGVETPDPGTLVIHLAQPFPDLPFYMSYPLFTPIPKAKDTRQEYKNKPMATGPYEFDSYTPGAELKLKRNPNWDANTDPARHQYVDGWHFKFGEQDVKTQQQVLNSNGADANALNYQNIDASLLPQLNGAKAGQLLRGASPCHQMTQLDSRKIPLEVRKAIAVAYPYDQLWKASGFNDYGQQASSTIMPPSVPGYRAYPPLPGLSGKGAGDPAAAKKMLTDAGKLNFEVSWYYDNTKPLTQQTTQILSDALTTAGFTTKPIGVSTAELRGKVGDYNAPTNLGASPSGWCSDWPSGSSWFPVLFQTHSIADGQSIGMLTDKDLDARINAIAALPPDEAVGKWADLDREIMGRYIVLPRYYYKVAIVMGTNIGGALVDSTMGMPNYKSMFLKG</sequence>
<evidence type="ECO:0000313" key="3">
    <source>
        <dbReference type="EMBL" id="GGM04784.1"/>
    </source>
</evidence>
<dbReference type="AlphaFoldDB" id="A0A917WI09"/>
<evidence type="ECO:0000313" key="4">
    <source>
        <dbReference type="Proteomes" id="UP000642070"/>
    </source>
</evidence>
<feature type="domain" description="Solute-binding protein family 5" evidence="2">
    <location>
        <begin position="110"/>
        <end position="496"/>
    </location>
</feature>
<dbReference type="PIRSF" id="PIRSF002741">
    <property type="entry name" value="MppA"/>
    <property type="match status" value="1"/>
</dbReference>
<dbReference type="InterPro" id="IPR039424">
    <property type="entry name" value="SBP_5"/>
</dbReference>
<accession>A0A917WI09</accession>
<evidence type="ECO:0000259" key="2">
    <source>
        <dbReference type="Pfam" id="PF00496"/>
    </source>
</evidence>
<proteinExistence type="predicted"/>
<reference evidence="3" key="2">
    <citation type="submission" date="2020-09" db="EMBL/GenBank/DDBJ databases">
        <authorList>
            <person name="Sun Q."/>
            <person name="Ohkuma M."/>
        </authorList>
    </citation>
    <scope>NUCLEOTIDE SEQUENCE</scope>
    <source>
        <strain evidence="3">JCM 19831</strain>
    </source>
</reference>
<reference evidence="3" key="1">
    <citation type="journal article" date="2014" name="Int. J. Syst. Evol. Microbiol.">
        <title>Complete genome sequence of Corynebacterium casei LMG S-19264T (=DSM 44701T), isolated from a smear-ripened cheese.</title>
        <authorList>
            <consortium name="US DOE Joint Genome Institute (JGI-PGF)"/>
            <person name="Walter F."/>
            <person name="Albersmeier A."/>
            <person name="Kalinowski J."/>
            <person name="Ruckert C."/>
        </authorList>
    </citation>
    <scope>NUCLEOTIDE SEQUENCE</scope>
    <source>
        <strain evidence="3">JCM 19831</strain>
    </source>
</reference>
<dbReference type="PROSITE" id="PS51257">
    <property type="entry name" value="PROKAR_LIPOPROTEIN"/>
    <property type="match status" value="1"/>
</dbReference>